<feature type="compositionally biased region" description="Polar residues" evidence="2">
    <location>
        <begin position="282"/>
        <end position="293"/>
    </location>
</feature>
<feature type="compositionally biased region" description="Polar residues" evidence="2">
    <location>
        <begin position="153"/>
        <end position="166"/>
    </location>
</feature>
<gene>
    <name evidence="4" type="ORF">GOMPHAMPRED_005010</name>
</gene>
<feature type="domain" description="Zn(2)-C6 fungal-type" evidence="3">
    <location>
        <begin position="55"/>
        <end position="89"/>
    </location>
</feature>
<dbReference type="GO" id="GO:0008270">
    <property type="term" value="F:zinc ion binding"/>
    <property type="evidence" value="ECO:0007669"/>
    <property type="project" value="InterPro"/>
</dbReference>
<feature type="compositionally biased region" description="Low complexity" evidence="2">
    <location>
        <begin position="231"/>
        <end position="245"/>
    </location>
</feature>
<name>A0A8H3EI86_9LECA</name>
<feature type="region of interest" description="Disordered" evidence="2">
    <location>
        <begin position="110"/>
        <end position="321"/>
    </location>
</feature>
<dbReference type="InterPro" id="IPR036864">
    <property type="entry name" value="Zn2-C6_fun-type_DNA-bd_sf"/>
</dbReference>
<feature type="compositionally biased region" description="Polar residues" evidence="2">
    <location>
        <begin position="214"/>
        <end position="225"/>
    </location>
</feature>
<dbReference type="GO" id="GO:0000981">
    <property type="term" value="F:DNA-binding transcription factor activity, RNA polymerase II-specific"/>
    <property type="evidence" value="ECO:0007669"/>
    <property type="project" value="InterPro"/>
</dbReference>
<dbReference type="AlphaFoldDB" id="A0A8H3EI86"/>
<sequence>MATLPPPSHLQQQDPYGNYAVYPPHAHAQITYLQNSAQPQSFPTQPAPRQRTAIACRYCRRRKIRCHGFDSSPDGRCTNCLRFNQECIFTPVSSQAHAFVPAHTAYPFLRNNRQAGPDGRPLSYPVPGQPGPPLYGPHGQPLGPVGQPPEQGYSASPPQTAFNPAQYTPPPPTAMQFEEGNKNTRTLPIRRGSSSYEYPDPRQMAPPSPASSAISYQNIAYSPSGAQPYYTSTTPSERRTSPTTSYFGPRPTESPHGNHTHPVLPPPSGLHPPQVLPASFENGRNTSPSTSVPRTEVLPSANPTRSSTDNDMLNALTRHRR</sequence>
<dbReference type="PROSITE" id="PS50048">
    <property type="entry name" value="ZN2_CY6_FUNGAL_2"/>
    <property type="match status" value="1"/>
</dbReference>
<keyword evidence="1" id="KW-0539">Nucleus</keyword>
<evidence type="ECO:0000259" key="3">
    <source>
        <dbReference type="PROSITE" id="PS50048"/>
    </source>
</evidence>
<reference evidence="4" key="1">
    <citation type="submission" date="2021-03" db="EMBL/GenBank/DDBJ databases">
        <authorList>
            <person name="Tagirdzhanova G."/>
        </authorList>
    </citation>
    <scope>NUCLEOTIDE SEQUENCE</scope>
</reference>
<comment type="caution">
    <text evidence="4">The sequence shown here is derived from an EMBL/GenBank/DDBJ whole genome shotgun (WGS) entry which is preliminary data.</text>
</comment>
<dbReference type="InterPro" id="IPR001138">
    <property type="entry name" value="Zn2Cys6_DnaBD"/>
</dbReference>
<feature type="compositionally biased region" description="Polar residues" evidence="2">
    <location>
        <begin position="301"/>
        <end position="311"/>
    </location>
</feature>
<keyword evidence="5" id="KW-1185">Reference proteome</keyword>
<proteinExistence type="predicted"/>
<dbReference type="Pfam" id="PF00172">
    <property type="entry name" value="Zn_clus"/>
    <property type="match status" value="1"/>
</dbReference>
<dbReference type="EMBL" id="CAJPDQ010000003">
    <property type="protein sequence ID" value="CAF9907069.1"/>
    <property type="molecule type" value="Genomic_DNA"/>
</dbReference>
<protein>
    <recommendedName>
        <fullName evidence="3">Zn(2)-C6 fungal-type domain-containing protein</fullName>
    </recommendedName>
</protein>
<dbReference type="Gene3D" id="4.10.240.10">
    <property type="entry name" value="Zn(2)-C6 fungal-type DNA-binding domain"/>
    <property type="match status" value="1"/>
</dbReference>
<organism evidence="4 5">
    <name type="scientific">Gomphillus americanus</name>
    <dbReference type="NCBI Taxonomy" id="1940652"/>
    <lineage>
        <taxon>Eukaryota</taxon>
        <taxon>Fungi</taxon>
        <taxon>Dikarya</taxon>
        <taxon>Ascomycota</taxon>
        <taxon>Pezizomycotina</taxon>
        <taxon>Lecanoromycetes</taxon>
        <taxon>OSLEUM clade</taxon>
        <taxon>Ostropomycetidae</taxon>
        <taxon>Ostropales</taxon>
        <taxon>Graphidaceae</taxon>
        <taxon>Gomphilloideae</taxon>
        <taxon>Gomphillus</taxon>
    </lineage>
</organism>
<dbReference type="Proteomes" id="UP000664169">
    <property type="component" value="Unassembled WGS sequence"/>
</dbReference>
<dbReference type="SUPFAM" id="SSF57701">
    <property type="entry name" value="Zn2/Cys6 DNA-binding domain"/>
    <property type="match status" value="1"/>
</dbReference>
<accession>A0A8H3EI86</accession>
<evidence type="ECO:0000256" key="1">
    <source>
        <dbReference type="ARBA" id="ARBA00023242"/>
    </source>
</evidence>
<dbReference type="CDD" id="cd00067">
    <property type="entry name" value="GAL4"/>
    <property type="match status" value="1"/>
</dbReference>
<evidence type="ECO:0000313" key="5">
    <source>
        <dbReference type="Proteomes" id="UP000664169"/>
    </source>
</evidence>
<evidence type="ECO:0000256" key="2">
    <source>
        <dbReference type="SAM" id="MobiDB-lite"/>
    </source>
</evidence>
<dbReference type="OrthoDB" id="5401558at2759"/>
<evidence type="ECO:0000313" key="4">
    <source>
        <dbReference type="EMBL" id="CAF9907069.1"/>
    </source>
</evidence>
<dbReference type="PROSITE" id="PS00463">
    <property type="entry name" value="ZN2_CY6_FUNGAL_1"/>
    <property type="match status" value="1"/>
</dbReference>
<dbReference type="SMART" id="SM00066">
    <property type="entry name" value="GAL4"/>
    <property type="match status" value="1"/>
</dbReference>